<evidence type="ECO:0000256" key="2">
    <source>
        <dbReference type="ARBA" id="ARBA00022448"/>
    </source>
</evidence>
<evidence type="ECO:0000256" key="7">
    <source>
        <dbReference type="SAM" id="Phobius"/>
    </source>
</evidence>
<comment type="subcellular location">
    <subcellularLocation>
        <location evidence="1">Endomembrane system</location>
        <topology evidence="1">Multi-pass membrane protein</topology>
    </subcellularLocation>
</comment>
<evidence type="ECO:0000256" key="5">
    <source>
        <dbReference type="ARBA" id="ARBA00023136"/>
    </source>
</evidence>
<evidence type="ECO:0000256" key="4">
    <source>
        <dbReference type="ARBA" id="ARBA00022989"/>
    </source>
</evidence>
<name>A0A914GPV5_GLORO</name>
<feature type="compositionally biased region" description="Basic and acidic residues" evidence="6">
    <location>
        <begin position="212"/>
        <end position="223"/>
    </location>
</feature>
<evidence type="ECO:0000256" key="1">
    <source>
        <dbReference type="ARBA" id="ARBA00004127"/>
    </source>
</evidence>
<evidence type="ECO:0000256" key="6">
    <source>
        <dbReference type="SAM" id="MobiDB-lite"/>
    </source>
</evidence>
<dbReference type="Proteomes" id="UP000887572">
    <property type="component" value="Unplaced"/>
</dbReference>
<evidence type="ECO:0000313" key="8">
    <source>
        <dbReference type="Proteomes" id="UP000887572"/>
    </source>
</evidence>
<dbReference type="PANTHER" id="PTHR23510:SF3">
    <property type="entry name" value="MAJOR FACILITATOR SUPERFAMILY DOMAIN-CONTAINING PROTEIN 8"/>
    <property type="match status" value="1"/>
</dbReference>
<keyword evidence="5 7" id="KW-0472">Membrane</keyword>
<keyword evidence="3 7" id="KW-0812">Transmembrane</keyword>
<feature type="transmembrane region" description="Helical" evidence="7">
    <location>
        <begin position="179"/>
        <end position="198"/>
    </location>
</feature>
<evidence type="ECO:0000313" key="9">
    <source>
        <dbReference type="WBParaSite" id="Gr19_v10_g10325.t1"/>
    </source>
</evidence>
<feature type="transmembrane region" description="Helical" evidence="7">
    <location>
        <begin position="20"/>
        <end position="39"/>
    </location>
</feature>
<feature type="transmembrane region" description="Helical" evidence="7">
    <location>
        <begin position="153"/>
        <end position="173"/>
    </location>
</feature>
<feature type="transmembrane region" description="Helical" evidence="7">
    <location>
        <begin position="112"/>
        <end position="132"/>
    </location>
</feature>
<feature type="region of interest" description="Disordered" evidence="6">
    <location>
        <begin position="212"/>
        <end position="235"/>
    </location>
</feature>
<accession>A0A914GPV5</accession>
<dbReference type="AlphaFoldDB" id="A0A914GPV5"/>
<dbReference type="GO" id="GO:0005765">
    <property type="term" value="C:lysosomal membrane"/>
    <property type="evidence" value="ECO:0007669"/>
    <property type="project" value="TreeGrafter"/>
</dbReference>
<dbReference type="PANTHER" id="PTHR23510">
    <property type="entry name" value="INNER MEMBRANE TRANSPORT PROTEIN YAJR"/>
    <property type="match status" value="1"/>
</dbReference>
<dbReference type="GO" id="GO:0012505">
    <property type="term" value="C:endomembrane system"/>
    <property type="evidence" value="ECO:0007669"/>
    <property type="project" value="UniProtKB-SubCell"/>
</dbReference>
<reference evidence="9" key="1">
    <citation type="submission" date="2022-11" db="UniProtKB">
        <authorList>
            <consortium name="WormBaseParasite"/>
        </authorList>
    </citation>
    <scope>IDENTIFICATION</scope>
</reference>
<feature type="compositionally biased region" description="Polar residues" evidence="6">
    <location>
        <begin position="225"/>
        <end position="235"/>
    </location>
</feature>
<dbReference type="SUPFAM" id="SSF103473">
    <property type="entry name" value="MFS general substrate transporter"/>
    <property type="match status" value="1"/>
</dbReference>
<keyword evidence="8" id="KW-1185">Reference proteome</keyword>
<dbReference type="InterPro" id="IPR036259">
    <property type="entry name" value="MFS_trans_sf"/>
</dbReference>
<protein>
    <submittedName>
        <fullName evidence="9">Uncharacterized protein</fullName>
    </submittedName>
</protein>
<sequence>MMMFLWTPEEVVFYESIAHSLRGIIALLVYIAYIAFDLGKRVNDRLCCLCSLGALLLFHLVTFSWPFLPENVHKFDGSVITNASMPSNGTFSLGCDVSRMNWCDGTTRVNVWVYYVAIISCIGLAFSNINVTMNTLFSHIIGPRMQSKQQGMLEMYGGVGRMLGPLLIGFLYIRYGPRAIWLLEVGEIVLMIALWLGFYSRLVPLKMADGWTDRESTSSDRNRQIAKQSFTGSIT</sequence>
<dbReference type="WBParaSite" id="Gr19_v10_g10325.t1">
    <property type="protein sequence ID" value="Gr19_v10_g10325.t1"/>
    <property type="gene ID" value="Gr19_v10_g10325"/>
</dbReference>
<keyword evidence="2" id="KW-0813">Transport</keyword>
<keyword evidence="4 7" id="KW-1133">Transmembrane helix</keyword>
<dbReference type="Gene3D" id="1.20.1250.20">
    <property type="entry name" value="MFS general substrate transporter like domains"/>
    <property type="match status" value="1"/>
</dbReference>
<feature type="transmembrane region" description="Helical" evidence="7">
    <location>
        <begin position="46"/>
        <end position="68"/>
    </location>
</feature>
<dbReference type="InterPro" id="IPR051068">
    <property type="entry name" value="MFS_Domain-Containing_Protein"/>
</dbReference>
<proteinExistence type="predicted"/>
<evidence type="ECO:0000256" key="3">
    <source>
        <dbReference type="ARBA" id="ARBA00022692"/>
    </source>
</evidence>
<organism evidence="8 9">
    <name type="scientific">Globodera rostochiensis</name>
    <name type="common">Golden nematode worm</name>
    <name type="synonym">Heterodera rostochiensis</name>
    <dbReference type="NCBI Taxonomy" id="31243"/>
    <lineage>
        <taxon>Eukaryota</taxon>
        <taxon>Metazoa</taxon>
        <taxon>Ecdysozoa</taxon>
        <taxon>Nematoda</taxon>
        <taxon>Chromadorea</taxon>
        <taxon>Rhabditida</taxon>
        <taxon>Tylenchina</taxon>
        <taxon>Tylenchomorpha</taxon>
        <taxon>Tylenchoidea</taxon>
        <taxon>Heteroderidae</taxon>
        <taxon>Heteroderinae</taxon>
        <taxon>Globodera</taxon>
    </lineage>
</organism>